<dbReference type="EMBL" id="BKCJ010007818">
    <property type="protein sequence ID" value="GEU79176.1"/>
    <property type="molecule type" value="Genomic_DNA"/>
</dbReference>
<reference evidence="2" key="1">
    <citation type="journal article" date="2019" name="Sci. Rep.">
        <title>Draft genome of Tanacetum cinerariifolium, the natural source of mosquito coil.</title>
        <authorList>
            <person name="Yamashiro T."/>
            <person name="Shiraishi A."/>
            <person name="Satake H."/>
            <person name="Nakayama K."/>
        </authorList>
    </citation>
    <scope>NUCLEOTIDE SEQUENCE</scope>
</reference>
<dbReference type="AlphaFoldDB" id="A0A6L2MZ01"/>
<name>A0A6L2MZ01_TANCI</name>
<sequence length="177" mass="20046">MIPQSVLMRSVLKLLNTARSVNAIKDNVFNAVKASACWESRAKQNVLDHVSKHNNASMTLERLYYIDAQGRSKSVMAWVPQRAKLHISRLVPLAEEVWIQVSNGLGPAKSQTSHLKIGTSSRRSLGEDDASKQGRNLKQRSIFEERDFDVQAMMDADYELATRLRAEERRRIPLTKA</sequence>
<gene>
    <name evidence="2" type="ORF">Tci_051154</name>
</gene>
<proteinExistence type="predicted"/>
<feature type="compositionally biased region" description="Polar residues" evidence="1">
    <location>
        <begin position="109"/>
        <end position="123"/>
    </location>
</feature>
<evidence type="ECO:0000313" key="2">
    <source>
        <dbReference type="EMBL" id="GEU79176.1"/>
    </source>
</evidence>
<organism evidence="2">
    <name type="scientific">Tanacetum cinerariifolium</name>
    <name type="common">Dalmatian daisy</name>
    <name type="synonym">Chrysanthemum cinerariifolium</name>
    <dbReference type="NCBI Taxonomy" id="118510"/>
    <lineage>
        <taxon>Eukaryota</taxon>
        <taxon>Viridiplantae</taxon>
        <taxon>Streptophyta</taxon>
        <taxon>Embryophyta</taxon>
        <taxon>Tracheophyta</taxon>
        <taxon>Spermatophyta</taxon>
        <taxon>Magnoliopsida</taxon>
        <taxon>eudicotyledons</taxon>
        <taxon>Gunneridae</taxon>
        <taxon>Pentapetalae</taxon>
        <taxon>asterids</taxon>
        <taxon>campanulids</taxon>
        <taxon>Asterales</taxon>
        <taxon>Asteraceae</taxon>
        <taxon>Asteroideae</taxon>
        <taxon>Anthemideae</taxon>
        <taxon>Anthemidinae</taxon>
        <taxon>Tanacetum</taxon>
    </lineage>
</organism>
<evidence type="ECO:0000256" key="1">
    <source>
        <dbReference type="SAM" id="MobiDB-lite"/>
    </source>
</evidence>
<accession>A0A6L2MZ01</accession>
<feature type="region of interest" description="Disordered" evidence="1">
    <location>
        <begin position="107"/>
        <end position="138"/>
    </location>
</feature>
<protein>
    <submittedName>
        <fullName evidence="2">Uncharacterized protein</fullName>
    </submittedName>
</protein>
<comment type="caution">
    <text evidence="2">The sequence shown here is derived from an EMBL/GenBank/DDBJ whole genome shotgun (WGS) entry which is preliminary data.</text>
</comment>